<dbReference type="EMBL" id="ACGJ01000976">
    <property type="protein sequence ID" value="EET01948.1"/>
    <property type="molecule type" value="Genomic_DNA"/>
</dbReference>
<gene>
    <name evidence="1" type="ORF">GL50581_779</name>
</gene>
<dbReference type="AlphaFoldDB" id="C6LPV9"/>
<evidence type="ECO:0000313" key="2">
    <source>
        <dbReference type="Proteomes" id="UP000002488"/>
    </source>
</evidence>
<comment type="caution">
    <text evidence="1">The sequence shown here is derived from an EMBL/GenBank/DDBJ whole genome shotgun (WGS) entry which is preliminary data.</text>
</comment>
<dbReference type="VEuPathDB" id="GiardiaDB:GL50581_779"/>
<dbReference type="Proteomes" id="UP000002488">
    <property type="component" value="Unassembled WGS sequence"/>
</dbReference>
<organism evidence="1 2">
    <name type="scientific">Giardia intestinalis (strain ATCC 50581 / GS clone H7)</name>
    <name type="common">Giardia lamblia</name>
    <dbReference type="NCBI Taxonomy" id="598745"/>
    <lineage>
        <taxon>Eukaryota</taxon>
        <taxon>Metamonada</taxon>
        <taxon>Diplomonadida</taxon>
        <taxon>Hexamitidae</taxon>
        <taxon>Giardiinae</taxon>
        <taxon>Giardia</taxon>
    </lineage>
</organism>
<protein>
    <submittedName>
        <fullName evidence="1">Uncharacterized protein</fullName>
    </submittedName>
</protein>
<proteinExistence type="predicted"/>
<name>C6LPV9_GIAIB</name>
<sequence>MSIIGVSSSARRALDTAPKLRALLTLFAMRRLAFSGSGSPPRFWLSFDSSGGGALRQFLTRAFRPRIAGSETSAPACLMLAIMRAPWWMSIASSVWFGMCAGIISFSSPRVLCRSSFDSLRCSASCLAFSQASPQIQHECVTAARRNVFGLSPPSMNSRSALWGSRRYDRAPIMWIGSSRALLLFWSRWALTVRAASREYVHRPVMSGSFTTAGGGLLAAPGSSLCWGLWYCPATTSSRHRLHPRSRLLCATTWYAFMASYRQNLHLNLRSVTFSYPWSYHGIAVQELSRRWLMRSRGRRYACPHVGHTGIPPTRFAPRNSIMAGRLSVTTLPTPRTLLGCRLAPTWRRETAWRCWSLLSRRAVRRVSFSLCSLRCACVRALAFTFWS</sequence>
<evidence type="ECO:0000313" key="1">
    <source>
        <dbReference type="EMBL" id="EET01948.1"/>
    </source>
</evidence>
<reference evidence="1 2" key="1">
    <citation type="journal article" date="2009" name="PLoS Pathog.">
        <title>Draft genome sequencing of giardia intestinalis assemblage B isolate GS: is human giardiasis caused by two different species?</title>
        <authorList>
            <person name="Franzen O."/>
            <person name="Jerlstrom-Hultqvist J."/>
            <person name="Castro E."/>
            <person name="Sherwood E."/>
            <person name="Ankarklev J."/>
            <person name="Reiner D.S."/>
            <person name="Palm D."/>
            <person name="Andersson J.O."/>
            <person name="Andersson B."/>
            <person name="Svard S.G."/>
        </authorList>
    </citation>
    <scope>NUCLEOTIDE SEQUENCE [LARGE SCALE GENOMIC DNA]</scope>
    <source>
        <strain evidence="2">ATCC 50581 / GS clone H7</strain>
    </source>
</reference>
<accession>C6LPV9</accession>